<evidence type="ECO:0000256" key="10">
    <source>
        <dbReference type="ARBA" id="ARBA00023160"/>
    </source>
</evidence>
<dbReference type="EMBL" id="CP068570">
    <property type="protein sequence ID" value="QQZ51747.1"/>
    <property type="molecule type" value="Genomic_DNA"/>
</dbReference>
<dbReference type="SUPFAM" id="SSF51735">
    <property type="entry name" value="NAD(P)-binding Rossmann-fold domains"/>
    <property type="match status" value="1"/>
</dbReference>
<dbReference type="GO" id="GO:0006633">
    <property type="term" value="P:fatty acid biosynthetic process"/>
    <property type="evidence" value="ECO:0007669"/>
    <property type="project" value="UniProtKB-KW"/>
</dbReference>
<evidence type="ECO:0000256" key="19">
    <source>
        <dbReference type="ARBA" id="ARBA00049386"/>
    </source>
</evidence>
<evidence type="ECO:0000256" key="7">
    <source>
        <dbReference type="ARBA" id="ARBA00023002"/>
    </source>
</evidence>
<reference evidence="21" key="1">
    <citation type="submission" date="2021-01" db="EMBL/GenBank/DDBJ databases">
        <title>Genome sequence of Phenylobacterium sp. 20VBR1 isolated from a valley glaceir, Ny-Alesund, Svalbard.</title>
        <authorList>
            <person name="Thomas F.A."/>
            <person name="Krishnan K.P."/>
            <person name="Sinha R.K."/>
        </authorList>
    </citation>
    <scope>NUCLEOTIDE SEQUENCE</scope>
    <source>
        <strain evidence="21">20VBR1</strain>
    </source>
</reference>
<comment type="pathway">
    <text evidence="2">Lipid metabolism.</text>
</comment>
<comment type="function">
    <text evidence="11">Participates in chain elongation of fatty acids. Catalyzes the reduction of trans-2-enoyl-CoAs of varying chain lengths from 6:1 to 16:1, having maximum activity with 10:1 CoA. Has no 2,4-dienoyl-CoA reductase activity.</text>
</comment>
<comment type="catalytic activity">
    <reaction evidence="20">
        <text>(2E)-octenoyl-CoA + NADPH + H(+) = octanoyl-CoA + NADP(+)</text>
        <dbReference type="Rhea" id="RHEA:44952"/>
        <dbReference type="ChEBI" id="CHEBI:15378"/>
        <dbReference type="ChEBI" id="CHEBI:57386"/>
        <dbReference type="ChEBI" id="CHEBI:57783"/>
        <dbReference type="ChEBI" id="CHEBI:58349"/>
        <dbReference type="ChEBI" id="CHEBI:62242"/>
    </reaction>
    <physiologicalReaction direction="left-to-right" evidence="20">
        <dbReference type="Rhea" id="RHEA:44953"/>
    </physiologicalReaction>
</comment>
<evidence type="ECO:0000256" key="12">
    <source>
        <dbReference type="ARBA" id="ARBA00038622"/>
    </source>
</evidence>
<evidence type="ECO:0000256" key="11">
    <source>
        <dbReference type="ARBA" id="ARBA00037124"/>
    </source>
</evidence>
<dbReference type="GO" id="GO:0019166">
    <property type="term" value="F:trans-2-enoyl-CoA reductase (NADPH) activity"/>
    <property type="evidence" value="ECO:0007669"/>
    <property type="project" value="UniProtKB-EC"/>
</dbReference>
<evidence type="ECO:0000256" key="1">
    <source>
        <dbReference type="ARBA" id="ARBA00004275"/>
    </source>
</evidence>
<evidence type="ECO:0000256" key="9">
    <source>
        <dbReference type="ARBA" id="ARBA00023140"/>
    </source>
</evidence>
<accession>A0A974P678</accession>
<keyword evidence="3" id="KW-0444">Lipid biosynthesis</keyword>
<evidence type="ECO:0000256" key="6">
    <source>
        <dbReference type="ARBA" id="ARBA00022857"/>
    </source>
</evidence>
<dbReference type="EC" id="1.3.1.38" evidence="13"/>
<evidence type="ECO:0000256" key="16">
    <source>
        <dbReference type="ARBA" id="ARBA00048686"/>
    </source>
</evidence>
<dbReference type="InterPro" id="IPR036291">
    <property type="entry name" value="NAD(P)-bd_dom_sf"/>
</dbReference>
<evidence type="ECO:0000256" key="20">
    <source>
        <dbReference type="ARBA" id="ARBA00049559"/>
    </source>
</evidence>
<dbReference type="PANTHER" id="PTHR24317">
    <property type="entry name" value="PEROXISOMAL TRANS-2-ENOYL-COA REDUCTASE"/>
    <property type="match status" value="1"/>
</dbReference>
<dbReference type="InterPro" id="IPR052388">
    <property type="entry name" value="Peroxisomal_t2-enoyl-CoA_red"/>
</dbReference>
<evidence type="ECO:0000256" key="3">
    <source>
        <dbReference type="ARBA" id="ARBA00022516"/>
    </source>
</evidence>
<dbReference type="Gene3D" id="3.40.50.720">
    <property type="entry name" value="NAD(P)-binding Rossmann-like Domain"/>
    <property type="match status" value="1"/>
</dbReference>
<comment type="catalytic activity">
    <reaction evidence="17">
        <text>(2E)-hexenoyl-CoA + NADPH + H(+) = hexanoyl-CoA + NADP(+)</text>
        <dbReference type="Rhea" id="RHEA:44956"/>
        <dbReference type="ChEBI" id="CHEBI:15378"/>
        <dbReference type="ChEBI" id="CHEBI:57783"/>
        <dbReference type="ChEBI" id="CHEBI:58349"/>
        <dbReference type="ChEBI" id="CHEBI:62077"/>
        <dbReference type="ChEBI" id="CHEBI:62620"/>
    </reaction>
    <physiologicalReaction direction="left-to-right" evidence="17">
        <dbReference type="Rhea" id="RHEA:44957"/>
    </physiologicalReaction>
</comment>
<keyword evidence="4" id="KW-0597">Phosphoprotein</keyword>
<evidence type="ECO:0000256" key="5">
    <source>
        <dbReference type="ARBA" id="ARBA00022832"/>
    </source>
</evidence>
<evidence type="ECO:0000256" key="15">
    <source>
        <dbReference type="ARBA" id="ARBA00047570"/>
    </source>
</evidence>
<keyword evidence="5" id="KW-0276">Fatty acid metabolism</keyword>
<comment type="catalytic activity">
    <reaction evidence="19">
        <text>(2E)-decenoyl-CoA + NADPH + H(+) = decanoyl-CoA + NADP(+)</text>
        <dbReference type="Rhea" id="RHEA:44960"/>
        <dbReference type="ChEBI" id="CHEBI:15378"/>
        <dbReference type="ChEBI" id="CHEBI:57783"/>
        <dbReference type="ChEBI" id="CHEBI:58349"/>
        <dbReference type="ChEBI" id="CHEBI:61406"/>
        <dbReference type="ChEBI" id="CHEBI:61430"/>
    </reaction>
    <physiologicalReaction direction="left-to-right" evidence="19">
        <dbReference type="Rhea" id="RHEA:44961"/>
    </physiologicalReaction>
</comment>
<proteinExistence type="predicted"/>
<protein>
    <recommendedName>
        <fullName evidence="14">Peroxisomal trans-2-enoyl-CoA reductase</fullName>
        <ecNumber evidence="13">1.3.1.38</ecNumber>
    </recommendedName>
</protein>
<keyword evidence="7" id="KW-0560">Oxidoreductase</keyword>
<evidence type="ECO:0000256" key="4">
    <source>
        <dbReference type="ARBA" id="ARBA00022553"/>
    </source>
</evidence>
<dbReference type="PANTHER" id="PTHR24317:SF7">
    <property type="entry name" value="PEROXISOMAL TRANS-2-ENOYL-COA REDUCTASE"/>
    <property type="match status" value="1"/>
</dbReference>
<dbReference type="AlphaFoldDB" id="A0A974P678"/>
<comment type="subunit">
    <text evidence="12">Interacts with PEX5, probably required to target it into peroxisomes.</text>
</comment>
<dbReference type="GO" id="GO:0033306">
    <property type="term" value="P:phytol metabolic process"/>
    <property type="evidence" value="ECO:0007669"/>
    <property type="project" value="TreeGrafter"/>
</dbReference>
<name>A0A974P678_9CAUL</name>
<evidence type="ECO:0000256" key="18">
    <source>
        <dbReference type="ARBA" id="ARBA00049251"/>
    </source>
</evidence>
<evidence type="ECO:0000313" key="21">
    <source>
        <dbReference type="EMBL" id="QQZ51747.1"/>
    </source>
</evidence>
<sequence>MKRFGRPEEIGSAAAFLLSPQASFVHGAVLPVDGGQTR</sequence>
<evidence type="ECO:0000256" key="14">
    <source>
        <dbReference type="ARBA" id="ARBA00041063"/>
    </source>
</evidence>
<evidence type="ECO:0000256" key="8">
    <source>
        <dbReference type="ARBA" id="ARBA00023098"/>
    </source>
</evidence>
<comment type="subcellular location">
    <subcellularLocation>
        <location evidence="1">Peroxisome</location>
    </subcellularLocation>
</comment>
<organism evidence="21">
    <name type="scientific">Phenylobacterium glaciei</name>
    <dbReference type="NCBI Taxonomy" id="2803784"/>
    <lineage>
        <taxon>Bacteria</taxon>
        <taxon>Pseudomonadati</taxon>
        <taxon>Pseudomonadota</taxon>
        <taxon>Alphaproteobacteria</taxon>
        <taxon>Caulobacterales</taxon>
        <taxon>Caulobacteraceae</taxon>
        <taxon>Phenylobacterium</taxon>
    </lineage>
</organism>
<keyword evidence="10" id="KW-0275">Fatty acid biosynthesis</keyword>
<keyword evidence="9" id="KW-0576">Peroxisome</keyword>
<comment type="catalytic activity">
    <reaction evidence="15">
        <text>(2E)-dodecenoyl-CoA + NADPH + H(+) = dodecanoyl-CoA + NADP(+)</text>
        <dbReference type="Rhea" id="RHEA:44964"/>
        <dbReference type="ChEBI" id="CHEBI:15378"/>
        <dbReference type="ChEBI" id="CHEBI:57330"/>
        <dbReference type="ChEBI" id="CHEBI:57375"/>
        <dbReference type="ChEBI" id="CHEBI:57783"/>
        <dbReference type="ChEBI" id="CHEBI:58349"/>
    </reaction>
    <physiologicalReaction direction="left-to-right" evidence="15">
        <dbReference type="Rhea" id="RHEA:44965"/>
    </physiologicalReaction>
</comment>
<evidence type="ECO:0000256" key="13">
    <source>
        <dbReference type="ARBA" id="ARBA00038849"/>
    </source>
</evidence>
<keyword evidence="6" id="KW-0521">NADP</keyword>
<keyword evidence="8" id="KW-0443">Lipid metabolism</keyword>
<dbReference type="Pfam" id="PF13561">
    <property type="entry name" value="adh_short_C2"/>
    <property type="match status" value="1"/>
</dbReference>
<comment type="catalytic activity">
    <reaction evidence="16">
        <text>(2E)-tetradecenoyl-CoA + NADPH + H(+) = tetradecanoyl-CoA + NADP(+)</text>
        <dbReference type="Rhea" id="RHEA:44968"/>
        <dbReference type="ChEBI" id="CHEBI:15378"/>
        <dbReference type="ChEBI" id="CHEBI:57385"/>
        <dbReference type="ChEBI" id="CHEBI:57783"/>
        <dbReference type="ChEBI" id="CHEBI:58349"/>
        <dbReference type="ChEBI" id="CHEBI:61405"/>
    </reaction>
    <physiologicalReaction direction="left-to-right" evidence="16">
        <dbReference type="Rhea" id="RHEA:44969"/>
    </physiologicalReaction>
</comment>
<comment type="catalytic activity">
    <reaction evidence="18">
        <text>a (2E)-enoyl-CoA + NADPH + H(+) = a 2,3-saturated acyl-CoA + NADP(+)</text>
        <dbReference type="Rhea" id="RHEA:33763"/>
        <dbReference type="ChEBI" id="CHEBI:15378"/>
        <dbReference type="ChEBI" id="CHEBI:57783"/>
        <dbReference type="ChEBI" id="CHEBI:58349"/>
        <dbReference type="ChEBI" id="CHEBI:58856"/>
        <dbReference type="ChEBI" id="CHEBI:65111"/>
        <dbReference type="EC" id="1.3.1.38"/>
    </reaction>
    <physiologicalReaction direction="left-to-right" evidence="18">
        <dbReference type="Rhea" id="RHEA:33764"/>
    </physiologicalReaction>
</comment>
<evidence type="ECO:0000256" key="17">
    <source>
        <dbReference type="ARBA" id="ARBA00049108"/>
    </source>
</evidence>
<evidence type="ECO:0000256" key="2">
    <source>
        <dbReference type="ARBA" id="ARBA00005189"/>
    </source>
</evidence>
<gene>
    <name evidence="21" type="ORF">JKL49_13065</name>
</gene>
<dbReference type="InterPro" id="IPR002347">
    <property type="entry name" value="SDR_fam"/>
</dbReference>